<reference evidence="7 8" key="1">
    <citation type="journal article" date="2015" name="Int. J. Syst. Evol. Microbiol.">
        <title>Tumebacillus algifaecis sp. nov., isolated from decomposing algal scum.</title>
        <authorList>
            <person name="Wu Y.F."/>
            <person name="Zhang B."/>
            <person name="Xing P."/>
            <person name="Wu Q.L."/>
            <person name="Liu S.J."/>
        </authorList>
    </citation>
    <scope>NUCLEOTIDE SEQUENCE [LARGE SCALE GENOMIC DNA]</scope>
    <source>
        <strain evidence="7 8">THMBR28</strain>
    </source>
</reference>
<dbReference type="InterPro" id="IPR000212">
    <property type="entry name" value="DNA_helicase_UvrD/REP"/>
</dbReference>
<dbReference type="GO" id="GO:0005829">
    <property type="term" value="C:cytosol"/>
    <property type="evidence" value="ECO:0007669"/>
    <property type="project" value="TreeGrafter"/>
</dbReference>
<dbReference type="GO" id="GO:0000725">
    <property type="term" value="P:recombinational repair"/>
    <property type="evidence" value="ECO:0007669"/>
    <property type="project" value="TreeGrafter"/>
</dbReference>
<dbReference type="Pfam" id="PF13538">
    <property type="entry name" value="UvrD_C_2"/>
    <property type="match status" value="1"/>
</dbReference>
<dbReference type="InterPro" id="IPR027785">
    <property type="entry name" value="UvrD-like_helicase_C"/>
</dbReference>
<keyword evidence="3 5" id="KW-0347">Helicase</keyword>
<protein>
    <submittedName>
        <fullName evidence="7">Helicase</fullName>
    </submittedName>
</protein>
<keyword evidence="4 5" id="KW-0067">ATP-binding</keyword>
<organism evidence="7 8">
    <name type="scientific">Tumebacillus algifaecis</name>
    <dbReference type="NCBI Taxonomy" id="1214604"/>
    <lineage>
        <taxon>Bacteria</taxon>
        <taxon>Bacillati</taxon>
        <taxon>Bacillota</taxon>
        <taxon>Bacilli</taxon>
        <taxon>Bacillales</taxon>
        <taxon>Alicyclobacillaceae</taxon>
        <taxon>Tumebacillus</taxon>
    </lineage>
</organism>
<dbReference type="KEGG" id="tab:CIG75_03080"/>
<proteinExistence type="predicted"/>
<dbReference type="InterPro" id="IPR014016">
    <property type="entry name" value="UvrD-like_ATP-bd"/>
</dbReference>
<name>A0A223CXW1_9BACL</name>
<dbReference type="GO" id="GO:0016887">
    <property type="term" value="F:ATP hydrolysis activity"/>
    <property type="evidence" value="ECO:0007669"/>
    <property type="project" value="RHEA"/>
</dbReference>
<dbReference type="Pfam" id="PF00580">
    <property type="entry name" value="UvrD-helicase"/>
    <property type="match status" value="1"/>
</dbReference>
<evidence type="ECO:0000256" key="3">
    <source>
        <dbReference type="ARBA" id="ARBA00022806"/>
    </source>
</evidence>
<evidence type="ECO:0000256" key="2">
    <source>
        <dbReference type="ARBA" id="ARBA00022801"/>
    </source>
</evidence>
<dbReference type="OrthoDB" id="9787585at2"/>
<dbReference type="NCBIfam" id="NF041464">
    <property type="entry name" value="HelD_BACSU"/>
    <property type="match status" value="1"/>
</dbReference>
<feature type="binding site" evidence="5">
    <location>
        <begin position="232"/>
        <end position="239"/>
    </location>
    <ligand>
        <name>ATP</name>
        <dbReference type="ChEBI" id="CHEBI:30616"/>
    </ligand>
</feature>
<dbReference type="EMBL" id="CP022657">
    <property type="protein sequence ID" value="ASS74065.1"/>
    <property type="molecule type" value="Genomic_DNA"/>
</dbReference>
<feature type="domain" description="UvrD-like helicase ATP-binding" evidence="6">
    <location>
        <begin position="211"/>
        <end position="616"/>
    </location>
</feature>
<keyword evidence="1 5" id="KW-0547">Nucleotide-binding</keyword>
<dbReference type="PANTHER" id="PTHR11070:SF17">
    <property type="entry name" value="DNA HELICASE IV"/>
    <property type="match status" value="1"/>
</dbReference>
<evidence type="ECO:0000256" key="5">
    <source>
        <dbReference type="PROSITE-ProRule" id="PRU00560"/>
    </source>
</evidence>
<dbReference type="AlphaFoldDB" id="A0A223CXW1"/>
<evidence type="ECO:0000313" key="8">
    <source>
        <dbReference type="Proteomes" id="UP000214688"/>
    </source>
</evidence>
<dbReference type="InterPro" id="IPR048228">
    <property type="entry name" value="HelD_bacillota"/>
</dbReference>
<keyword evidence="2 5" id="KW-0378">Hydrolase</keyword>
<dbReference type="Gene3D" id="3.40.50.300">
    <property type="entry name" value="P-loop containing nucleotide triphosphate hydrolases"/>
    <property type="match status" value="3"/>
</dbReference>
<dbReference type="PROSITE" id="PS51198">
    <property type="entry name" value="UVRD_HELICASE_ATP_BIND"/>
    <property type="match status" value="1"/>
</dbReference>
<evidence type="ECO:0000256" key="4">
    <source>
        <dbReference type="ARBA" id="ARBA00022840"/>
    </source>
</evidence>
<evidence type="ECO:0000256" key="1">
    <source>
        <dbReference type="ARBA" id="ARBA00022741"/>
    </source>
</evidence>
<dbReference type="GO" id="GO:0005524">
    <property type="term" value="F:ATP binding"/>
    <property type="evidence" value="ECO:0007669"/>
    <property type="project" value="UniProtKB-UniRule"/>
</dbReference>
<evidence type="ECO:0000313" key="7">
    <source>
        <dbReference type="EMBL" id="ASS74065.1"/>
    </source>
</evidence>
<gene>
    <name evidence="7" type="ORF">CIG75_03080</name>
</gene>
<dbReference type="SUPFAM" id="SSF52540">
    <property type="entry name" value="P-loop containing nucleoside triphosphate hydrolases"/>
    <property type="match status" value="1"/>
</dbReference>
<dbReference type="RefSeq" id="WP_094235324.1">
    <property type="nucleotide sequence ID" value="NZ_CP022657.1"/>
</dbReference>
<dbReference type="PANTHER" id="PTHR11070">
    <property type="entry name" value="UVRD / RECB / PCRA DNA HELICASE FAMILY MEMBER"/>
    <property type="match status" value="1"/>
</dbReference>
<dbReference type="GO" id="GO:0043138">
    <property type="term" value="F:3'-5' DNA helicase activity"/>
    <property type="evidence" value="ECO:0007669"/>
    <property type="project" value="UniProtKB-EC"/>
</dbReference>
<dbReference type="GO" id="GO:0003677">
    <property type="term" value="F:DNA binding"/>
    <property type="evidence" value="ECO:0007669"/>
    <property type="project" value="InterPro"/>
</dbReference>
<evidence type="ECO:0000259" key="6">
    <source>
        <dbReference type="PROSITE" id="PS51198"/>
    </source>
</evidence>
<dbReference type="Proteomes" id="UP000214688">
    <property type="component" value="Chromosome"/>
</dbReference>
<accession>A0A223CXW1</accession>
<keyword evidence="8" id="KW-1185">Reference proteome</keyword>
<sequence length="770" mass="89170">MSITEQEWKKEQKRVDLVRREVKKRTEQLQAQVGTVKADIVEIRKNFWDDVKVNFENAIEAAETVASMRQQSEVLGERERLHRHAQKEMKSLYRLEQTPYFGRIDFVEPGEPLQQIYLGTASFLDENDEHFYVYDWRAPVSSLYYDYSPGPAEYETPGGTVEGTMELKRQFIIRDGEIESLFDTGVTIGDELLQQVLGRHSDAQMKSIVATIQKEQNRIIRNVRNRLLVVQGAAGSGKTSAALQRIAYLLYRDRAWLSAEQIVLFSPNDMFNSYVATVLPELGEENMQQATFQEYLERRLGRVFDLEDPFLQMEYVLTAMNEPGYAARIAGIQYKASVPFMRLLEQYANRLGQEGLIFKGLKFRGEPLLSAARMREQFATYDPGMSIPNRLRLLSEWLLSELNELALAQTDQDWVEEEIELLDNEEYLQAYQKLRRQKRFRENTFDDFDRERKMLGEMLVQKRFKPLRNGIKRLKYVDVPAMYRQLFADPKRAVSLGAELPAMFAEFAEQTVEKMLQGELFYEDATPYLYLKELLEGVEMNTQVRHVFVDEAQDYSPFQFAFLKRLFPHAKMTVLGDLNQAIYAHAEKADGFGPLAALYPAEESELIVLKQSYRSTRQIVDFTRKMMPGGEEIVPFNREGEEPTITRAENTADLIAKIIDRIRNLQADQHRTLAVICKTAEESRAAYERLKDALDVKLISKETVHFEPGLVVIPAYLAKGVEFDAVILYNASQDQYGRESERRLFYTACTRAMHELHLYYLGEQSPFLES</sequence>
<dbReference type="InterPro" id="IPR027417">
    <property type="entry name" value="P-loop_NTPase"/>
</dbReference>